<proteinExistence type="predicted"/>
<keyword evidence="1" id="KW-0175">Coiled coil</keyword>
<accession>A0A8H4BK74</accession>
<dbReference type="AlphaFoldDB" id="A0A8H4BK74"/>
<organism evidence="2 3">
    <name type="scientific">Mucor circinelloides f. lusitanicus</name>
    <name type="common">Mucor racemosus var. lusitanicus</name>
    <dbReference type="NCBI Taxonomy" id="29924"/>
    <lineage>
        <taxon>Eukaryota</taxon>
        <taxon>Fungi</taxon>
        <taxon>Fungi incertae sedis</taxon>
        <taxon>Mucoromycota</taxon>
        <taxon>Mucoromycotina</taxon>
        <taxon>Mucoromycetes</taxon>
        <taxon>Mucorales</taxon>
        <taxon>Mucorineae</taxon>
        <taxon>Mucoraceae</taxon>
        <taxon>Mucor</taxon>
    </lineage>
</organism>
<evidence type="ECO:0000313" key="2">
    <source>
        <dbReference type="EMBL" id="KAF1802871.1"/>
    </source>
</evidence>
<comment type="caution">
    <text evidence="2">The sequence shown here is derived from an EMBL/GenBank/DDBJ whole genome shotgun (WGS) entry which is preliminary data.</text>
</comment>
<dbReference type="InterPro" id="IPR012471">
    <property type="entry name" value="DUF1690"/>
</dbReference>
<dbReference type="EMBL" id="JAAECE010000004">
    <property type="protein sequence ID" value="KAF1802871.1"/>
    <property type="molecule type" value="Genomic_DNA"/>
</dbReference>
<name>A0A8H4BK74_MUCCL</name>
<reference evidence="2 3" key="1">
    <citation type="submission" date="2019-09" db="EMBL/GenBank/DDBJ databases">
        <authorList>
            <consortium name="DOE Joint Genome Institute"/>
            <person name="Mondo S.J."/>
            <person name="Navarro-Mendoza M.I."/>
            <person name="Perez-Arques C."/>
            <person name="Panchal S."/>
            <person name="Nicolas F.E."/>
            <person name="Ganguly P."/>
            <person name="Pangilinan J."/>
            <person name="Grigoriev I."/>
            <person name="Heitman J."/>
            <person name="Sanya K."/>
            <person name="Garre V."/>
        </authorList>
    </citation>
    <scope>NUCLEOTIDE SEQUENCE [LARGE SCALE GENOMIC DNA]</scope>
    <source>
        <strain evidence="2 3">MU402</strain>
    </source>
</reference>
<evidence type="ECO:0008006" key="4">
    <source>
        <dbReference type="Google" id="ProtNLM"/>
    </source>
</evidence>
<sequence length="187" mass="21516">MKYSQTKPCRNDLNEFLFTFVLNSRSNMGATQSKSSEPVIFYNQSSPLQFSQGIEQHATENKKEPAVSAKMNEEVEKLVNERVAEELKRAKSQQENVNKQAYGQLAKQNIDNDHNSVAMAEDIDNMIQKLQRSTPSEIPAAIAERQEALIVCYKKNQDRPLDCWEEVEQFKYAVAEEQKKFIATHQR</sequence>
<dbReference type="Proteomes" id="UP000469890">
    <property type="component" value="Unassembled WGS sequence"/>
</dbReference>
<protein>
    <recommendedName>
        <fullName evidence="4">DUF1690 domain-containing protein</fullName>
    </recommendedName>
</protein>
<evidence type="ECO:0000256" key="1">
    <source>
        <dbReference type="SAM" id="Coils"/>
    </source>
</evidence>
<evidence type="ECO:0000313" key="3">
    <source>
        <dbReference type="Proteomes" id="UP000469890"/>
    </source>
</evidence>
<dbReference type="Pfam" id="PF07956">
    <property type="entry name" value="DUF1690"/>
    <property type="match status" value="1"/>
</dbReference>
<feature type="coiled-coil region" evidence="1">
    <location>
        <begin position="68"/>
        <end position="104"/>
    </location>
</feature>
<gene>
    <name evidence="2" type="ORF">FB192DRAFT_1380162</name>
</gene>